<proteinExistence type="inferred from homology"/>
<dbReference type="InterPro" id="IPR015422">
    <property type="entry name" value="PyrdxlP-dep_Trfase_small"/>
</dbReference>
<dbReference type="Gene3D" id="3.90.1150.10">
    <property type="entry name" value="Aspartate Aminotransferase, domain 1"/>
    <property type="match status" value="1"/>
</dbReference>
<comment type="cofactor">
    <cofactor evidence="1">
        <name>pyridoxal 5'-phosphate</name>
        <dbReference type="ChEBI" id="CHEBI:597326"/>
    </cofactor>
</comment>
<dbReference type="SUPFAM" id="SSF53383">
    <property type="entry name" value="PLP-dependent transferases"/>
    <property type="match status" value="1"/>
</dbReference>
<dbReference type="PIRSF" id="PIRSF000390">
    <property type="entry name" value="PLP_StrS"/>
    <property type="match status" value="1"/>
</dbReference>
<dbReference type="GO" id="GO:0000271">
    <property type="term" value="P:polysaccharide biosynthetic process"/>
    <property type="evidence" value="ECO:0007669"/>
    <property type="project" value="TreeGrafter"/>
</dbReference>
<dbReference type="InterPro" id="IPR026385">
    <property type="entry name" value="LegC-like"/>
</dbReference>
<keyword evidence="3 9" id="KW-0808">Transferase</keyword>
<keyword evidence="4 7" id="KW-0663">Pyridoxal phosphate</keyword>
<dbReference type="InterPro" id="IPR015424">
    <property type="entry name" value="PyrdxlP-dep_Trfase"/>
</dbReference>
<dbReference type="Gene3D" id="3.40.640.10">
    <property type="entry name" value="Type I PLP-dependent aspartate aminotransferase-like (Major domain)"/>
    <property type="match status" value="1"/>
</dbReference>
<gene>
    <name evidence="9" type="ORF">SSCH_1230014</name>
</gene>
<evidence type="ECO:0000256" key="6">
    <source>
        <dbReference type="PIRSR" id="PIRSR000390-1"/>
    </source>
</evidence>
<protein>
    <submittedName>
        <fullName evidence="9">DegT/DnrJ/EryC1/StrS aminotransferase</fullName>
    </submittedName>
</protein>
<evidence type="ECO:0000256" key="4">
    <source>
        <dbReference type="ARBA" id="ARBA00022898"/>
    </source>
</evidence>
<dbReference type="Proteomes" id="UP000046155">
    <property type="component" value="Unassembled WGS sequence"/>
</dbReference>
<feature type="active site" description="Proton acceptor" evidence="6">
    <location>
        <position position="191"/>
    </location>
</feature>
<evidence type="ECO:0000256" key="2">
    <source>
        <dbReference type="ARBA" id="ARBA00022576"/>
    </source>
</evidence>
<evidence type="ECO:0000256" key="1">
    <source>
        <dbReference type="ARBA" id="ARBA00001933"/>
    </source>
</evidence>
<evidence type="ECO:0000313" key="9">
    <source>
        <dbReference type="EMBL" id="CEO87780.1"/>
    </source>
</evidence>
<dbReference type="PANTHER" id="PTHR30244:SF34">
    <property type="entry name" value="DTDP-4-AMINO-4,6-DIDEOXYGALACTOSE TRANSAMINASE"/>
    <property type="match status" value="1"/>
</dbReference>
<evidence type="ECO:0000256" key="3">
    <source>
        <dbReference type="ARBA" id="ARBA00022679"/>
    </source>
</evidence>
<dbReference type="InterPro" id="IPR015421">
    <property type="entry name" value="PyrdxlP-dep_Trfase_major"/>
</dbReference>
<comment type="similarity">
    <text evidence="5 8">Belongs to the DegT/DnrJ/EryC1 family.</text>
</comment>
<evidence type="ECO:0000313" key="10">
    <source>
        <dbReference type="Proteomes" id="UP000046155"/>
    </source>
</evidence>
<dbReference type="NCBIfam" id="TIGR04181">
    <property type="entry name" value="NHT_00031"/>
    <property type="match status" value="1"/>
</dbReference>
<keyword evidence="2 9" id="KW-0032">Aminotransferase</keyword>
<name>A0A0B7MCJ5_9FIRM</name>
<accession>A0A0B7MCJ5</accession>
<evidence type="ECO:0000256" key="7">
    <source>
        <dbReference type="PIRSR" id="PIRSR000390-2"/>
    </source>
</evidence>
<dbReference type="CDD" id="cd00616">
    <property type="entry name" value="AHBA_syn"/>
    <property type="match status" value="1"/>
</dbReference>
<feature type="modified residue" description="N6-(pyridoxal phosphate)lysine" evidence="7">
    <location>
        <position position="191"/>
    </location>
</feature>
<evidence type="ECO:0000256" key="8">
    <source>
        <dbReference type="RuleBase" id="RU004508"/>
    </source>
</evidence>
<dbReference type="AlphaFoldDB" id="A0A0B7MCJ5"/>
<reference evidence="10" key="1">
    <citation type="submission" date="2015-01" db="EMBL/GenBank/DDBJ databases">
        <authorList>
            <person name="Manzoor Shahid"/>
            <person name="Zubair Saima"/>
        </authorList>
    </citation>
    <scope>NUCLEOTIDE SEQUENCE [LARGE SCALE GENOMIC DNA]</scope>
    <source>
        <strain evidence="10">Sp3</strain>
    </source>
</reference>
<evidence type="ECO:0000256" key="5">
    <source>
        <dbReference type="ARBA" id="ARBA00037999"/>
    </source>
</evidence>
<dbReference type="GO" id="GO:0030170">
    <property type="term" value="F:pyridoxal phosphate binding"/>
    <property type="evidence" value="ECO:0007669"/>
    <property type="project" value="TreeGrafter"/>
</dbReference>
<dbReference type="PANTHER" id="PTHR30244">
    <property type="entry name" value="TRANSAMINASE"/>
    <property type="match status" value="1"/>
</dbReference>
<sequence length="374" mass="41490">MFEVQKLSQIKIPLDWPNIGSLEKEYVLKALDSGFVSTAGPLVKEFEDEFAAFLGCRNAVSVVNGTCGLHLALRLLNIGPGDEVIVPSLTFIASINPIAYAGATPVVVDVSADTWTIDPLQIEKAITSKTRAIIPVHLYGNPSDMAAIIDIARRHNLYIIEDATESLGATYQGEYTGNLGDIGVFSFNGNKLITTGGGGMLVTANDELAKKARLLVNQGRQAGQREYIHMEIGYNYRLTNIQAALGLAQMKRLPEFLITKRANTEIYMEMLDGVPGISWQQELPGAKSSWWFFSIIVDEGFKENKQFLISRLTSKGIQVRLFFKPLNQQPCYVKYNFMNCPVAEDLYNRGINLPSASFLTTDDVHEVCRELLKR</sequence>
<dbReference type="RefSeq" id="WP_044664079.1">
    <property type="nucleotide sequence ID" value="NZ_CDRZ01000028.1"/>
</dbReference>
<organism evidence="9 10">
    <name type="scientific">Syntrophaceticus schinkii</name>
    <dbReference type="NCBI Taxonomy" id="499207"/>
    <lineage>
        <taxon>Bacteria</taxon>
        <taxon>Bacillati</taxon>
        <taxon>Bacillota</taxon>
        <taxon>Clostridia</taxon>
        <taxon>Thermoanaerobacterales</taxon>
        <taxon>Thermoanaerobacterales Family III. Incertae Sedis</taxon>
        <taxon>Syntrophaceticus</taxon>
    </lineage>
</organism>
<dbReference type="EMBL" id="CDRZ01000028">
    <property type="protein sequence ID" value="CEO87780.1"/>
    <property type="molecule type" value="Genomic_DNA"/>
</dbReference>
<keyword evidence="10" id="KW-1185">Reference proteome</keyword>
<dbReference type="FunFam" id="3.40.640.10:FF:000090">
    <property type="entry name" value="Pyridoxal phosphate-dependent aminotransferase"/>
    <property type="match status" value="1"/>
</dbReference>
<dbReference type="GO" id="GO:0008483">
    <property type="term" value="F:transaminase activity"/>
    <property type="evidence" value="ECO:0007669"/>
    <property type="project" value="UniProtKB-KW"/>
</dbReference>
<dbReference type="InterPro" id="IPR000653">
    <property type="entry name" value="DegT/StrS_aminotransferase"/>
</dbReference>
<dbReference type="Pfam" id="PF01041">
    <property type="entry name" value="DegT_DnrJ_EryC1"/>
    <property type="match status" value="1"/>
</dbReference>